<sequence length="373" mass="42823">MKISIRNTDINILLFFLPAITCLFFFVNAVSHGNIQIGSYFNLALTLFLFNKFFRADKNVVLVSGSILVTACLAYSVLLGTPINSSFSYIVIFFNIIFAFNYLPKCDYSQVDLKKFRKHLTWFVIIFIVFYELSAPFAQNKNSEEEFYDVHRVYKEGFVISHIACYYLGVAGFFLYLLRRRLVALLIWAYAVSLGARIGLIYVAIAIVIIALKSLPKVFNLVARYKYFIVLVIIVITTIAARITISKIGIEGLMVFTSGRSLFWFKAISQVADDGLSFINIFGRGPKYSNTYNKQYFGLDIWMHNDFIDILFNLGFAGLITYLSSFYNYIKQSRTLFLLFVFLFTAFFNGFLLYDALFIIVLSTLFSKKNITT</sequence>
<dbReference type="EMBL" id="CP043450">
    <property type="protein sequence ID" value="QEM11994.1"/>
    <property type="molecule type" value="Genomic_DNA"/>
</dbReference>
<feature type="transmembrane region" description="Helical" evidence="1">
    <location>
        <begin position="61"/>
        <end position="80"/>
    </location>
</feature>
<feature type="transmembrane region" description="Helical" evidence="1">
    <location>
        <begin position="336"/>
        <end position="366"/>
    </location>
</feature>
<reference evidence="2" key="1">
    <citation type="submission" date="2019-08" db="EMBL/GenBank/DDBJ databases">
        <title>Comparative genome analysis confer to the adaptation heavy metal polluted environment.</title>
        <authorList>
            <person name="Li Y."/>
        </authorList>
    </citation>
    <scope>NUCLEOTIDE SEQUENCE [LARGE SCALE GENOMIC DNA]</scope>
    <source>
        <strain evidence="2">P1</strain>
    </source>
</reference>
<accession>A0A5C1I2L6</accession>
<gene>
    <name evidence="2" type="ORF">DEO27_018800</name>
</gene>
<dbReference type="AlphaFoldDB" id="A0A5C1I2L6"/>
<feature type="transmembrane region" description="Helical" evidence="1">
    <location>
        <begin position="37"/>
        <end position="54"/>
    </location>
</feature>
<evidence type="ECO:0000313" key="2">
    <source>
        <dbReference type="EMBL" id="QEM11994.1"/>
    </source>
</evidence>
<protein>
    <recommendedName>
        <fullName evidence="4">O-antigen ligase family protein</fullName>
    </recommendedName>
</protein>
<feature type="transmembrane region" description="Helical" evidence="1">
    <location>
        <begin position="224"/>
        <end position="245"/>
    </location>
</feature>
<keyword evidence="1" id="KW-1133">Transmembrane helix</keyword>
<dbReference type="Proteomes" id="UP000251402">
    <property type="component" value="Chromosome"/>
</dbReference>
<feature type="transmembrane region" description="Helical" evidence="1">
    <location>
        <begin position="310"/>
        <end position="330"/>
    </location>
</feature>
<dbReference type="RefSeq" id="WP_112572635.1">
    <property type="nucleotide sequence ID" value="NZ_CP043450.1"/>
</dbReference>
<keyword evidence="3" id="KW-1185">Reference proteome</keyword>
<feature type="transmembrane region" description="Helical" evidence="1">
    <location>
        <begin position="86"/>
        <end position="104"/>
    </location>
</feature>
<keyword evidence="1" id="KW-0812">Transmembrane</keyword>
<proteinExistence type="predicted"/>
<evidence type="ECO:0000313" key="3">
    <source>
        <dbReference type="Proteomes" id="UP000251402"/>
    </source>
</evidence>
<evidence type="ECO:0008006" key="4">
    <source>
        <dbReference type="Google" id="ProtNLM"/>
    </source>
</evidence>
<dbReference type="OrthoDB" id="9796676at2"/>
<name>A0A5C1I2L6_9SPHI</name>
<feature type="transmembrane region" description="Helical" evidence="1">
    <location>
        <begin position="12"/>
        <end position="31"/>
    </location>
</feature>
<feature type="transmembrane region" description="Helical" evidence="1">
    <location>
        <begin position="120"/>
        <end position="138"/>
    </location>
</feature>
<feature type="transmembrane region" description="Helical" evidence="1">
    <location>
        <begin position="158"/>
        <end position="178"/>
    </location>
</feature>
<feature type="transmembrane region" description="Helical" evidence="1">
    <location>
        <begin position="185"/>
        <end position="212"/>
    </location>
</feature>
<evidence type="ECO:0000256" key="1">
    <source>
        <dbReference type="SAM" id="Phobius"/>
    </source>
</evidence>
<keyword evidence="1" id="KW-0472">Membrane</keyword>
<dbReference type="KEGG" id="mrub:DEO27_018800"/>
<organism evidence="2 3">
    <name type="scientific">Mucilaginibacter rubeus</name>
    <dbReference type="NCBI Taxonomy" id="2027860"/>
    <lineage>
        <taxon>Bacteria</taxon>
        <taxon>Pseudomonadati</taxon>
        <taxon>Bacteroidota</taxon>
        <taxon>Sphingobacteriia</taxon>
        <taxon>Sphingobacteriales</taxon>
        <taxon>Sphingobacteriaceae</taxon>
        <taxon>Mucilaginibacter</taxon>
    </lineage>
</organism>